<reference evidence="7" key="1">
    <citation type="submission" date="2025-08" db="UniProtKB">
        <authorList>
            <consortium name="RefSeq"/>
        </authorList>
    </citation>
    <scope>IDENTIFICATION</scope>
    <source>
        <tissue evidence="7">Total insect</tissue>
    </source>
</reference>
<dbReference type="Pfam" id="PF13920">
    <property type="entry name" value="zf-C3HC4_3"/>
    <property type="match status" value="1"/>
</dbReference>
<gene>
    <name evidence="7" type="primary">LOC117653687</name>
</gene>
<feature type="domain" description="RING-type" evidence="5">
    <location>
        <begin position="327"/>
        <end position="366"/>
    </location>
</feature>
<dbReference type="InterPro" id="IPR013083">
    <property type="entry name" value="Znf_RING/FYVE/PHD"/>
</dbReference>
<dbReference type="Gene3D" id="3.30.40.10">
    <property type="entry name" value="Zinc/RING finger domain, C3HC4 (zinc finger)"/>
    <property type="match status" value="1"/>
</dbReference>
<dbReference type="PANTHER" id="PTHR22696:SF1">
    <property type="entry name" value="E3 UBIQUITIN-PROTEIN LIGASE RNF26"/>
    <property type="match status" value="1"/>
</dbReference>
<feature type="transmembrane region" description="Helical" evidence="4">
    <location>
        <begin position="159"/>
        <end position="182"/>
    </location>
</feature>
<evidence type="ECO:0000313" key="7">
    <source>
        <dbReference type="RefSeq" id="XP_034255412.1"/>
    </source>
</evidence>
<keyword evidence="6" id="KW-1185">Reference proteome</keyword>
<dbReference type="OrthoDB" id="1711136at2759"/>
<keyword evidence="1 3" id="KW-0863">Zinc-finger</keyword>
<feature type="transmembrane region" description="Helical" evidence="4">
    <location>
        <begin position="37"/>
        <end position="59"/>
    </location>
</feature>
<evidence type="ECO:0000256" key="3">
    <source>
        <dbReference type="PROSITE-ProRule" id="PRU00175"/>
    </source>
</evidence>
<dbReference type="PANTHER" id="PTHR22696">
    <property type="entry name" value="E3 UBIQUITIN-PROTEIN LIGASE RNF26"/>
    <property type="match status" value="1"/>
</dbReference>
<protein>
    <submittedName>
        <fullName evidence="7">Uncharacterized protein LOC117653687</fullName>
    </submittedName>
</protein>
<evidence type="ECO:0000313" key="6">
    <source>
        <dbReference type="Proteomes" id="UP000515158"/>
    </source>
</evidence>
<dbReference type="GO" id="GO:0016567">
    <property type="term" value="P:protein ubiquitination"/>
    <property type="evidence" value="ECO:0007669"/>
    <property type="project" value="TreeGrafter"/>
</dbReference>
<evidence type="ECO:0000259" key="5">
    <source>
        <dbReference type="PROSITE" id="PS50089"/>
    </source>
</evidence>
<keyword evidence="4" id="KW-0472">Membrane</keyword>
<proteinExistence type="predicted"/>
<dbReference type="SUPFAM" id="SSF57850">
    <property type="entry name" value="RING/U-box"/>
    <property type="match status" value="1"/>
</dbReference>
<evidence type="ECO:0000256" key="2">
    <source>
        <dbReference type="ARBA" id="ARBA00022833"/>
    </source>
</evidence>
<keyword evidence="2" id="KW-0862">Zinc</keyword>
<feature type="transmembrane region" description="Helical" evidence="4">
    <location>
        <begin position="95"/>
        <end position="111"/>
    </location>
</feature>
<dbReference type="RefSeq" id="XP_034255412.1">
    <property type="nucleotide sequence ID" value="XM_034399521.1"/>
</dbReference>
<dbReference type="InParanoid" id="A0A6P9AB92"/>
<dbReference type="GeneID" id="117653687"/>
<feature type="transmembrane region" description="Helical" evidence="4">
    <location>
        <begin position="212"/>
        <end position="230"/>
    </location>
</feature>
<keyword evidence="4" id="KW-1133">Transmembrane helix</keyword>
<dbReference type="KEGG" id="tpal:117653687"/>
<dbReference type="Proteomes" id="UP000515158">
    <property type="component" value="Unplaced"/>
</dbReference>
<dbReference type="GO" id="GO:0006511">
    <property type="term" value="P:ubiquitin-dependent protein catabolic process"/>
    <property type="evidence" value="ECO:0007669"/>
    <property type="project" value="TreeGrafter"/>
</dbReference>
<keyword evidence="1 3" id="KW-0479">Metal-binding</keyword>
<dbReference type="AlphaFoldDB" id="A0A6P9AB92"/>
<evidence type="ECO:0000256" key="4">
    <source>
        <dbReference type="SAM" id="Phobius"/>
    </source>
</evidence>
<feature type="transmembrane region" description="Helical" evidence="4">
    <location>
        <begin position="118"/>
        <end position="139"/>
    </location>
</feature>
<keyword evidence="4" id="KW-0812">Transmembrane</keyword>
<name>A0A6P9AB92_THRPL</name>
<dbReference type="PROSITE" id="PS50089">
    <property type="entry name" value="ZF_RING_2"/>
    <property type="match status" value="1"/>
</dbReference>
<organism evidence="7">
    <name type="scientific">Thrips palmi</name>
    <name type="common">Melon thrips</name>
    <dbReference type="NCBI Taxonomy" id="161013"/>
    <lineage>
        <taxon>Eukaryota</taxon>
        <taxon>Metazoa</taxon>
        <taxon>Ecdysozoa</taxon>
        <taxon>Arthropoda</taxon>
        <taxon>Hexapoda</taxon>
        <taxon>Insecta</taxon>
        <taxon>Pterygota</taxon>
        <taxon>Neoptera</taxon>
        <taxon>Paraneoptera</taxon>
        <taxon>Thysanoptera</taxon>
        <taxon>Terebrantia</taxon>
        <taxon>Thripoidea</taxon>
        <taxon>Thripidae</taxon>
        <taxon>Thrips</taxon>
    </lineage>
</organism>
<feature type="transmembrane region" description="Helical" evidence="4">
    <location>
        <begin position="12"/>
        <end position="31"/>
    </location>
</feature>
<dbReference type="GO" id="GO:0008270">
    <property type="term" value="F:zinc ion binding"/>
    <property type="evidence" value="ECO:0007669"/>
    <property type="project" value="UniProtKB-KW"/>
</dbReference>
<dbReference type="GO" id="GO:0061630">
    <property type="term" value="F:ubiquitin protein ligase activity"/>
    <property type="evidence" value="ECO:0007669"/>
    <property type="project" value="TreeGrafter"/>
</dbReference>
<sequence>MIESLGSAVNLATNGCVALIALFSNTISFSFNLSYFIGRLIVKLAVALTSLFVECILTLQELVHVLAEDYFVFMSDLSSALSLLLKTLIELGESFFYAVLGTCSSLGHVFLGLQNFSVLVVSSFVNLVNYILTSFHYSLVLVKNALVLVGLTSWDIFVFFPNSLFTLKQALVVFFIQCMVHLRDLVKSLRSRLLEGYQETVCFVSDIPRESLYGLFVCVFCGLILIKYHRSIIPLLVRNVLYILSQSQKTLMAAWMYLEAFTLWLLTNQMTPSFNGIRLFATANGGAPRDAAGVAPNNEPLNERDGAIEEHAEQAYRKPIEPEDHLCVVCQDSERCTIILPCRHVCLCYDCCAAIKRTHGRCPICRHIVRRTMRVFI</sequence>
<evidence type="ECO:0000256" key="1">
    <source>
        <dbReference type="ARBA" id="ARBA00022771"/>
    </source>
</evidence>
<accession>A0A6P9AB92</accession>
<dbReference type="InterPro" id="IPR001841">
    <property type="entry name" value="Znf_RING"/>
</dbReference>